<evidence type="ECO:0000256" key="3">
    <source>
        <dbReference type="SAM" id="MobiDB-lite"/>
    </source>
</evidence>
<dbReference type="GO" id="GO:0005634">
    <property type="term" value="C:nucleus"/>
    <property type="evidence" value="ECO:0007669"/>
    <property type="project" value="UniProtKB-SubCell"/>
</dbReference>
<dbReference type="InterPro" id="IPR016024">
    <property type="entry name" value="ARM-type_fold"/>
</dbReference>
<feature type="region of interest" description="Disordered" evidence="3">
    <location>
        <begin position="919"/>
        <end position="944"/>
    </location>
</feature>
<feature type="domain" description="RRP12 N-terminal HEAT" evidence="5">
    <location>
        <begin position="79"/>
        <end position="334"/>
    </location>
</feature>
<feature type="domain" description="RRP12 HEAT" evidence="4">
    <location>
        <begin position="423"/>
        <end position="736"/>
    </location>
</feature>
<proteinExistence type="predicted"/>
<dbReference type="InParanoid" id="A8PT38"/>
<dbReference type="RefSeq" id="XP_001732587.1">
    <property type="nucleotide sequence ID" value="XM_001732535.1"/>
</dbReference>
<dbReference type="FunCoup" id="A8PT38">
    <property type="interactions" value="311"/>
</dbReference>
<dbReference type="PANTHER" id="PTHR48287:SF1">
    <property type="entry name" value="ARM REPEAT SUPERFAMILY PROTEIN"/>
    <property type="match status" value="1"/>
</dbReference>
<dbReference type="STRING" id="425265.A8PT38"/>
<gene>
    <name evidence="6" type="ORF">MGL_0362</name>
</gene>
<dbReference type="InterPro" id="IPR052087">
    <property type="entry name" value="RRP12"/>
</dbReference>
<dbReference type="Pfam" id="PF25772">
    <property type="entry name" value="HEAT_RRP12_N"/>
    <property type="match status" value="1"/>
</dbReference>
<dbReference type="InterPro" id="IPR012978">
    <property type="entry name" value="HEAT_RRP12"/>
</dbReference>
<evidence type="ECO:0000256" key="2">
    <source>
        <dbReference type="ARBA" id="ARBA00023242"/>
    </source>
</evidence>
<protein>
    <submittedName>
        <fullName evidence="6">Uncharacterized protein</fullName>
    </submittedName>
</protein>
<dbReference type="InterPro" id="IPR057860">
    <property type="entry name" value="HEAT_RRP12_N"/>
</dbReference>
<keyword evidence="2" id="KW-0539">Nucleus</keyword>
<dbReference type="OrthoDB" id="2192888at2759"/>
<organism evidence="6 7">
    <name type="scientific">Malassezia globosa (strain ATCC MYA-4612 / CBS 7966)</name>
    <name type="common">Dandruff-associated fungus</name>
    <dbReference type="NCBI Taxonomy" id="425265"/>
    <lineage>
        <taxon>Eukaryota</taxon>
        <taxon>Fungi</taxon>
        <taxon>Dikarya</taxon>
        <taxon>Basidiomycota</taxon>
        <taxon>Ustilaginomycotina</taxon>
        <taxon>Malasseziomycetes</taxon>
        <taxon>Malasseziales</taxon>
        <taxon>Malasseziaceae</taxon>
        <taxon>Malassezia</taxon>
    </lineage>
</organism>
<evidence type="ECO:0000259" key="5">
    <source>
        <dbReference type="Pfam" id="PF25772"/>
    </source>
</evidence>
<dbReference type="SUPFAM" id="SSF48371">
    <property type="entry name" value="ARM repeat"/>
    <property type="match status" value="1"/>
</dbReference>
<evidence type="ECO:0000256" key="1">
    <source>
        <dbReference type="ARBA" id="ARBA00004123"/>
    </source>
</evidence>
<dbReference type="PANTHER" id="PTHR48287">
    <property type="entry name" value="ARM REPEAT SUPERFAMILY PROTEIN"/>
    <property type="match status" value="1"/>
</dbReference>
<dbReference type="Proteomes" id="UP000008837">
    <property type="component" value="Unassembled WGS sequence"/>
</dbReference>
<sequence length="944" mass="102935">MNTADVVSVSNAQEQREALMNALERIRHLKDSKLENQRAPAQLLVAIEATLAERANTQPQEPQQERQTEPAGPTQYLLALESLLSAENTSADVHASSVYLLSIVLPHVAPGVVRAKSHALLGAVAAPLADPHGGAAENMNARLRASLGVVESLLHIVPVRERNILERERTWLAVWDLVLGLCIDARPKVRRRAHELVTHILSEPAWEHAHPYADRTMMWAARLLHGVAAARGVSHSKGGHPHLRAPTVEYDKHRGKAKHAMSAAAERQKQAVDGAASTGIWICALLQTIVPAVPVASTMPLVHELLALPALQNPFLTVAVYDVFSALFRTPRVERSLDMAVAPVERHTRDVSLLRHTLDELCKTTNVPAHTDVQTLPAYLGVLEACMVAYSAADLDSAWSLVPTLWHSSMTLALSAQSDASRASSDVRSAGRRFLQALAHYCVPDHAVADALKAHNADEVPLSRMISSLREALGKHALRYTHTRSDILHILASMLSRLRYPLEVGGPPPAEPLLMQAVVDVAALRAHRHFDARPDADAVLGSAISACGPRVFLSYLPLDLLDAKTGRPNTQGGVRGRAWLLPLLREHISNTELAHFVEELVPLSEALFEVRVQAEQPSDGSAPRPVEAKVMEALIEQIWVCFPGYCDLCRDVDTSLTPHVLELLINVLRTQTNLRPAVLKGLELLVQRNESLISSQVDAAQLQRQFGVDQAAGRRFLEHLRAMSGVLLAALFQLLTELPSQSRGFVMDCIATYLAILDSRSVAATFEKVAAMLKQSLATYVPSAPAPGMPEANSPRYVPPVPHTMLDLFIALVPYVKRENAAALFDACMQVLTVDDSGLQKKAYRALSRLLSTSEAPALRARKGSPAALVTQLLEQDVPLGAVRDRLALFRALVPYMPDADLGSLAALVPEAVLGTKEANQGARRRSLLPARRDRPPHGAWRPH</sequence>
<accession>A8PT38</accession>
<dbReference type="EMBL" id="AAYY01000001">
    <property type="protein sequence ID" value="EDP45373.1"/>
    <property type="molecule type" value="Genomic_DNA"/>
</dbReference>
<dbReference type="VEuPathDB" id="FungiDB:MGL_0362"/>
<dbReference type="KEGG" id="mgl:MGL_0362"/>
<evidence type="ECO:0000259" key="4">
    <source>
        <dbReference type="Pfam" id="PF08161"/>
    </source>
</evidence>
<dbReference type="Pfam" id="PF08161">
    <property type="entry name" value="RRP12_HEAT"/>
    <property type="match status" value="1"/>
</dbReference>
<dbReference type="GeneID" id="5856893"/>
<name>A8PT38_MALGO</name>
<comment type="caution">
    <text evidence="6">The sequence shown here is derived from an EMBL/GenBank/DDBJ whole genome shotgun (WGS) entry which is preliminary data.</text>
</comment>
<keyword evidence="7" id="KW-1185">Reference proteome</keyword>
<dbReference type="AlphaFoldDB" id="A8PT38"/>
<evidence type="ECO:0000313" key="7">
    <source>
        <dbReference type="Proteomes" id="UP000008837"/>
    </source>
</evidence>
<evidence type="ECO:0000313" key="6">
    <source>
        <dbReference type="EMBL" id="EDP45373.1"/>
    </source>
</evidence>
<comment type="subcellular location">
    <subcellularLocation>
        <location evidence="1">Nucleus</location>
    </subcellularLocation>
</comment>
<reference evidence="6 7" key="1">
    <citation type="journal article" date="2007" name="Proc. Natl. Acad. Sci. U.S.A.">
        <title>Dandruff-associated Malassezia genomes reveal convergent and divergent virulence traits shared with plant and human fungal pathogens.</title>
        <authorList>
            <person name="Xu J."/>
            <person name="Saunders C.W."/>
            <person name="Hu P."/>
            <person name="Grant R.A."/>
            <person name="Boekhout T."/>
            <person name="Kuramae E.E."/>
            <person name="Kronstad J.W."/>
            <person name="Deangelis Y.M."/>
            <person name="Reeder N.L."/>
            <person name="Johnstone K.R."/>
            <person name="Leland M."/>
            <person name="Fieno A.M."/>
            <person name="Begley W.M."/>
            <person name="Sun Y."/>
            <person name="Lacey M.P."/>
            <person name="Chaudhary T."/>
            <person name="Keough T."/>
            <person name="Chu L."/>
            <person name="Sears R."/>
            <person name="Yuan B."/>
            <person name="Dawson T.L.Jr."/>
        </authorList>
    </citation>
    <scope>NUCLEOTIDE SEQUENCE [LARGE SCALE GENOMIC DNA]</scope>
    <source>
        <strain evidence="7">ATCC MYA-4612 / CBS 7966</strain>
    </source>
</reference>